<dbReference type="AlphaFoldDB" id="A0A5C5W8C9"/>
<dbReference type="RefSeq" id="WP_146511536.1">
    <property type="nucleotide sequence ID" value="NZ_SIHI01000023.1"/>
</dbReference>
<dbReference type="Gene3D" id="3.40.50.150">
    <property type="entry name" value="Vaccinia Virus protein VP39"/>
    <property type="match status" value="1"/>
</dbReference>
<dbReference type="EMBL" id="SIHI01000023">
    <property type="protein sequence ID" value="TWT47148.1"/>
    <property type="molecule type" value="Genomic_DNA"/>
</dbReference>
<keyword evidence="1" id="KW-0489">Methyltransferase</keyword>
<protein>
    <submittedName>
        <fullName evidence="1">Cyclopropane-fatty-acyl-phospholipid synthase</fullName>
        <ecNumber evidence="1">2.1.1.79</ecNumber>
    </submittedName>
</protein>
<accession>A0A5C5W8C9</accession>
<evidence type="ECO:0000313" key="1">
    <source>
        <dbReference type="EMBL" id="TWT47148.1"/>
    </source>
</evidence>
<comment type="caution">
    <text evidence="1">The sequence shown here is derived from an EMBL/GenBank/DDBJ whole genome shotgun (WGS) entry which is preliminary data.</text>
</comment>
<dbReference type="PANTHER" id="PTHR43832">
    <property type="match status" value="1"/>
</dbReference>
<dbReference type="CDD" id="cd02440">
    <property type="entry name" value="AdoMet_MTases"/>
    <property type="match status" value="1"/>
</dbReference>
<dbReference type="InterPro" id="IPR029063">
    <property type="entry name" value="SAM-dependent_MTases_sf"/>
</dbReference>
<dbReference type="Pfam" id="PF02353">
    <property type="entry name" value="CMAS"/>
    <property type="match status" value="1"/>
</dbReference>
<dbReference type="OrthoDB" id="9782855at2"/>
<proteinExistence type="predicted"/>
<sequence length="350" mass="41003">MSFVLLPRIALSAAEQRLIPDSLVRMGIRRLLIQRLREMRFDTPKDAEDNLRKFLDQCALSRIAEMPQKANEQHYEVSARFFQQVLGPHLKYSCCHWGDSVSTLQQAEEEALSITCERAALEDGMSILELGCGWGSLSLWMADNFPNSQIVAVSNSHPQRNFIESEAEKRGIENLTVRTADISEFSTSQVFDRVVSVEMFEHVRNHAELMRRIATWLKRDGKLFVHIFAHRSQPYFFEDKGEQDWMTRHFFTGGMMPSEDLLLNYQESLRLTDRWRWVGKHYQRTCNAWLQLAGERRADILPCLQETYGEKNASIWLQRWRMFFMACAELFGYHDGDEWGVCHYLFEKLE</sequence>
<dbReference type="FunFam" id="3.40.50.150:FF:000554">
    <property type="entry name" value="Cation-transporting ATPase"/>
    <property type="match status" value="1"/>
</dbReference>
<reference evidence="1 2" key="1">
    <citation type="submission" date="2019-02" db="EMBL/GenBank/DDBJ databases">
        <title>Deep-cultivation of Planctomycetes and their phenomic and genomic characterization uncovers novel biology.</title>
        <authorList>
            <person name="Wiegand S."/>
            <person name="Jogler M."/>
            <person name="Boedeker C."/>
            <person name="Pinto D."/>
            <person name="Vollmers J."/>
            <person name="Rivas-Marin E."/>
            <person name="Kohn T."/>
            <person name="Peeters S.H."/>
            <person name="Heuer A."/>
            <person name="Rast P."/>
            <person name="Oberbeckmann S."/>
            <person name="Bunk B."/>
            <person name="Jeske O."/>
            <person name="Meyerdierks A."/>
            <person name="Storesund J.E."/>
            <person name="Kallscheuer N."/>
            <person name="Luecker S."/>
            <person name="Lage O.M."/>
            <person name="Pohl T."/>
            <person name="Merkel B.J."/>
            <person name="Hornburger P."/>
            <person name="Mueller R.-W."/>
            <person name="Bruemmer F."/>
            <person name="Labrenz M."/>
            <person name="Spormann A.M."/>
            <person name="Op Den Camp H."/>
            <person name="Overmann J."/>
            <person name="Amann R."/>
            <person name="Jetten M.S.M."/>
            <person name="Mascher T."/>
            <person name="Medema M.H."/>
            <person name="Devos D.P."/>
            <person name="Kaster A.-K."/>
            <person name="Ovreas L."/>
            <person name="Rohde M."/>
            <person name="Galperin M.Y."/>
            <person name="Jogler C."/>
        </authorList>
    </citation>
    <scope>NUCLEOTIDE SEQUENCE [LARGE SCALE GENOMIC DNA]</scope>
    <source>
        <strain evidence="1 2">KOR42</strain>
    </source>
</reference>
<dbReference type="Proteomes" id="UP000317243">
    <property type="component" value="Unassembled WGS sequence"/>
</dbReference>
<evidence type="ECO:0000313" key="2">
    <source>
        <dbReference type="Proteomes" id="UP000317243"/>
    </source>
</evidence>
<dbReference type="GO" id="GO:0032259">
    <property type="term" value="P:methylation"/>
    <property type="evidence" value="ECO:0007669"/>
    <property type="project" value="UniProtKB-KW"/>
</dbReference>
<gene>
    <name evidence="1" type="primary">cfa_2</name>
    <name evidence="1" type="ORF">KOR42_41460</name>
</gene>
<dbReference type="EC" id="2.1.1.79" evidence="1"/>
<dbReference type="PANTHER" id="PTHR43832:SF1">
    <property type="entry name" value="S-ADENOSYL-L-METHIONINE-DEPENDENT METHYLTRANSFERASES SUPERFAMILY PROTEIN"/>
    <property type="match status" value="1"/>
</dbReference>
<dbReference type="GO" id="GO:0008825">
    <property type="term" value="F:cyclopropane-fatty-acyl-phospholipid synthase activity"/>
    <property type="evidence" value="ECO:0007669"/>
    <property type="project" value="UniProtKB-EC"/>
</dbReference>
<name>A0A5C5W8C9_9PLAN</name>
<keyword evidence="1" id="KW-0808">Transferase</keyword>
<dbReference type="SUPFAM" id="SSF53335">
    <property type="entry name" value="S-adenosyl-L-methionine-dependent methyltransferases"/>
    <property type="match status" value="1"/>
</dbReference>
<keyword evidence="2" id="KW-1185">Reference proteome</keyword>
<organism evidence="1 2">
    <name type="scientific">Thalassoglobus neptunius</name>
    <dbReference type="NCBI Taxonomy" id="1938619"/>
    <lineage>
        <taxon>Bacteria</taxon>
        <taxon>Pseudomonadati</taxon>
        <taxon>Planctomycetota</taxon>
        <taxon>Planctomycetia</taxon>
        <taxon>Planctomycetales</taxon>
        <taxon>Planctomycetaceae</taxon>
        <taxon>Thalassoglobus</taxon>
    </lineage>
</organism>